<feature type="compositionally biased region" description="Basic and acidic residues" evidence="1">
    <location>
        <begin position="13"/>
        <end position="22"/>
    </location>
</feature>
<gene>
    <name evidence="2" type="ORF">DARMORV10_A08P24590.1</name>
</gene>
<dbReference type="EMBL" id="HG994362">
    <property type="protein sequence ID" value="CAF2251091.1"/>
    <property type="molecule type" value="Genomic_DNA"/>
</dbReference>
<feature type="region of interest" description="Disordered" evidence="1">
    <location>
        <begin position="1"/>
        <end position="43"/>
    </location>
</feature>
<evidence type="ECO:0000313" key="2">
    <source>
        <dbReference type="EMBL" id="CAF2251091.1"/>
    </source>
</evidence>
<name>A0A817A6J4_BRANA</name>
<organism evidence="2">
    <name type="scientific">Brassica napus</name>
    <name type="common">Rape</name>
    <dbReference type="NCBI Taxonomy" id="3708"/>
    <lineage>
        <taxon>Eukaryota</taxon>
        <taxon>Viridiplantae</taxon>
        <taxon>Streptophyta</taxon>
        <taxon>Embryophyta</taxon>
        <taxon>Tracheophyta</taxon>
        <taxon>Spermatophyta</taxon>
        <taxon>Magnoliopsida</taxon>
        <taxon>eudicotyledons</taxon>
        <taxon>Gunneridae</taxon>
        <taxon>Pentapetalae</taxon>
        <taxon>rosids</taxon>
        <taxon>malvids</taxon>
        <taxon>Brassicales</taxon>
        <taxon>Brassicaceae</taxon>
        <taxon>Brassiceae</taxon>
        <taxon>Brassica</taxon>
    </lineage>
</organism>
<dbReference type="Proteomes" id="UP001295469">
    <property type="component" value="Chromosome A08"/>
</dbReference>
<protein>
    <submittedName>
        <fullName evidence="2">(rape) hypothetical protein</fullName>
    </submittedName>
</protein>
<evidence type="ECO:0000256" key="1">
    <source>
        <dbReference type="SAM" id="MobiDB-lite"/>
    </source>
</evidence>
<accession>A0A817A6J4</accession>
<proteinExistence type="predicted"/>
<dbReference type="AlphaFoldDB" id="A0A817A6J4"/>
<sequence>MSQVSYLDNWIDGDSRETKPIETTKPTTDPPHGSSTTDTPPPIVRLRSCVLRDRGMIQTHHQSKPTTTDGNTPRFLCPSIPPSIDSLNLLSSTASPSIPLSFFLQIDVVGIVAKLSKLSETPKDKKICCSYRINERLVFHQIYVTDPVKKNGFYSGRYTFHC</sequence>
<reference evidence="2" key="1">
    <citation type="submission" date="2021-01" db="EMBL/GenBank/DDBJ databases">
        <authorList>
            <consortium name="Genoscope - CEA"/>
            <person name="William W."/>
        </authorList>
    </citation>
    <scope>NUCLEOTIDE SEQUENCE</scope>
</reference>